<dbReference type="AlphaFoldDB" id="A0A482XQU8"/>
<dbReference type="InParanoid" id="A0A482XQU8"/>
<keyword evidence="2" id="KW-0143">Chaperone</keyword>
<accession>A0A482XQU8</accession>
<dbReference type="InterPro" id="IPR037196">
    <property type="entry name" value="HSP90_C"/>
</dbReference>
<gene>
    <name evidence="3" type="ORF">LSTR_LSTR011160</name>
</gene>
<keyword evidence="4" id="KW-1185">Reference proteome</keyword>
<dbReference type="GO" id="GO:0140662">
    <property type="term" value="F:ATP-dependent protein folding chaperone"/>
    <property type="evidence" value="ECO:0007669"/>
    <property type="project" value="InterPro"/>
</dbReference>
<name>A0A482XQU8_LAOST</name>
<dbReference type="GO" id="GO:0051082">
    <property type="term" value="F:unfolded protein binding"/>
    <property type="evidence" value="ECO:0007669"/>
    <property type="project" value="InterPro"/>
</dbReference>
<evidence type="ECO:0000256" key="2">
    <source>
        <dbReference type="ARBA" id="ARBA00023186"/>
    </source>
</evidence>
<evidence type="ECO:0000313" key="3">
    <source>
        <dbReference type="EMBL" id="RZF48545.1"/>
    </source>
</evidence>
<evidence type="ECO:0000313" key="4">
    <source>
        <dbReference type="Proteomes" id="UP000291343"/>
    </source>
</evidence>
<dbReference type="SUPFAM" id="SSF110942">
    <property type="entry name" value="HSP90 C-terminal domain"/>
    <property type="match status" value="1"/>
</dbReference>
<dbReference type="Proteomes" id="UP000291343">
    <property type="component" value="Unassembled WGS sequence"/>
</dbReference>
<dbReference type="Gene3D" id="1.20.120.790">
    <property type="entry name" value="Heat shock protein 90, C-terminal domain"/>
    <property type="match status" value="1"/>
</dbReference>
<evidence type="ECO:0000256" key="1">
    <source>
        <dbReference type="ARBA" id="ARBA00008239"/>
    </source>
</evidence>
<protein>
    <submittedName>
        <fullName evidence="3">Uncharacterized protein</fullName>
    </submittedName>
</protein>
<dbReference type="Pfam" id="PF00183">
    <property type="entry name" value="HSP90"/>
    <property type="match status" value="1"/>
</dbReference>
<dbReference type="EMBL" id="QKKF02001985">
    <property type="protein sequence ID" value="RZF48545.1"/>
    <property type="molecule type" value="Genomic_DNA"/>
</dbReference>
<dbReference type="InterPro" id="IPR001404">
    <property type="entry name" value="Hsp90_fam"/>
</dbReference>
<comment type="caution">
    <text evidence="3">The sequence shown here is derived from an EMBL/GenBank/DDBJ whole genome shotgun (WGS) entry which is preliminary data.</text>
</comment>
<dbReference type="SMR" id="A0A482XQU8"/>
<dbReference type="STRING" id="195883.A0A482XQU8"/>
<organism evidence="3 4">
    <name type="scientific">Laodelphax striatellus</name>
    <name type="common">Small brown planthopper</name>
    <name type="synonym">Delphax striatella</name>
    <dbReference type="NCBI Taxonomy" id="195883"/>
    <lineage>
        <taxon>Eukaryota</taxon>
        <taxon>Metazoa</taxon>
        <taxon>Ecdysozoa</taxon>
        <taxon>Arthropoda</taxon>
        <taxon>Hexapoda</taxon>
        <taxon>Insecta</taxon>
        <taxon>Pterygota</taxon>
        <taxon>Neoptera</taxon>
        <taxon>Paraneoptera</taxon>
        <taxon>Hemiptera</taxon>
        <taxon>Auchenorrhyncha</taxon>
        <taxon>Fulgoroidea</taxon>
        <taxon>Delphacidae</taxon>
        <taxon>Criomorphinae</taxon>
        <taxon>Laodelphax</taxon>
    </lineage>
</organism>
<dbReference type="GO" id="GO:0016887">
    <property type="term" value="F:ATP hydrolysis activity"/>
    <property type="evidence" value="ECO:0007669"/>
    <property type="project" value="InterPro"/>
</dbReference>
<dbReference type="GO" id="GO:0005524">
    <property type="term" value="F:ATP binding"/>
    <property type="evidence" value="ECO:0007669"/>
    <property type="project" value="InterPro"/>
</dbReference>
<comment type="similarity">
    <text evidence="1">Belongs to the heat shock protein 90 family.</text>
</comment>
<sequence>MRHDKETEASKTDDLGPDSLQTEALDKLMTDVQSTLKGRVQSVRVNKRLQTHPCAVTVEEMAAARHFLKMHGERLDDEMRYSVLQPRLEINPRHQLIKQLSSIYRHKPQLAALVTQQLFNNAMVQAGLVQDPRTALGSMNRLLEMALHGQ</sequence>
<dbReference type="PANTHER" id="PTHR11528">
    <property type="entry name" value="HEAT SHOCK PROTEIN 90 FAMILY MEMBER"/>
    <property type="match status" value="1"/>
</dbReference>
<reference evidence="3 4" key="1">
    <citation type="journal article" date="2017" name="Gigascience">
        <title>Genome sequence of the small brown planthopper, Laodelphax striatellus.</title>
        <authorList>
            <person name="Zhu J."/>
            <person name="Jiang F."/>
            <person name="Wang X."/>
            <person name="Yang P."/>
            <person name="Bao Y."/>
            <person name="Zhao W."/>
            <person name="Wang W."/>
            <person name="Lu H."/>
            <person name="Wang Q."/>
            <person name="Cui N."/>
            <person name="Li J."/>
            <person name="Chen X."/>
            <person name="Luo L."/>
            <person name="Yu J."/>
            <person name="Kang L."/>
            <person name="Cui F."/>
        </authorList>
    </citation>
    <scope>NUCLEOTIDE SEQUENCE [LARGE SCALE GENOMIC DNA]</scope>
    <source>
        <strain evidence="3">Lst14</strain>
    </source>
</reference>
<dbReference type="FunFam" id="1.20.120.790:FF:000004">
    <property type="entry name" value="Heat shock protein 75 kDa"/>
    <property type="match status" value="1"/>
</dbReference>
<dbReference type="OrthoDB" id="28737at2759"/>
<proteinExistence type="inferred from homology"/>